<evidence type="ECO:0000256" key="1">
    <source>
        <dbReference type="SAM" id="MobiDB-lite"/>
    </source>
</evidence>
<feature type="compositionally biased region" description="Polar residues" evidence="1">
    <location>
        <begin position="7"/>
        <end position="16"/>
    </location>
</feature>
<protein>
    <submittedName>
        <fullName evidence="2">Uncharacterized protein</fullName>
    </submittedName>
</protein>
<name>N1PKI4_DOTSN</name>
<sequence length="114" mass="13313">MRRAKSTRSVVTTQRNPGFGLKRAFSQRRSARAKQEEADAEPMRADSQASELRRKRRSAYFETTQRAELHRVKPVEEFDFDALKIDNPHDKSQPSLATTRTKRMLSKFRSLFRA</sequence>
<dbReference type="Proteomes" id="UP000016933">
    <property type="component" value="Unassembled WGS sequence"/>
</dbReference>
<reference evidence="3" key="1">
    <citation type="journal article" date="2012" name="PLoS Genet.">
        <title>The genomes of the fungal plant pathogens Cladosporium fulvum and Dothistroma septosporum reveal adaptation to different hosts and lifestyles but also signatures of common ancestry.</title>
        <authorList>
            <person name="de Wit P.J.G.M."/>
            <person name="van der Burgt A."/>
            <person name="Oekmen B."/>
            <person name="Stergiopoulos I."/>
            <person name="Abd-Elsalam K.A."/>
            <person name="Aerts A.L."/>
            <person name="Bahkali A.H."/>
            <person name="Beenen H.G."/>
            <person name="Chettri P."/>
            <person name="Cox M.P."/>
            <person name="Datema E."/>
            <person name="de Vries R.P."/>
            <person name="Dhillon B."/>
            <person name="Ganley A.R."/>
            <person name="Griffiths S.A."/>
            <person name="Guo Y."/>
            <person name="Hamelin R.C."/>
            <person name="Henrissat B."/>
            <person name="Kabir M.S."/>
            <person name="Jashni M.K."/>
            <person name="Kema G."/>
            <person name="Klaubauf S."/>
            <person name="Lapidus A."/>
            <person name="Levasseur A."/>
            <person name="Lindquist E."/>
            <person name="Mehrabi R."/>
            <person name="Ohm R.A."/>
            <person name="Owen T.J."/>
            <person name="Salamov A."/>
            <person name="Schwelm A."/>
            <person name="Schijlen E."/>
            <person name="Sun H."/>
            <person name="van den Burg H.A."/>
            <person name="van Ham R.C.H.J."/>
            <person name="Zhang S."/>
            <person name="Goodwin S.B."/>
            <person name="Grigoriev I.V."/>
            <person name="Collemare J."/>
            <person name="Bradshaw R.E."/>
        </authorList>
    </citation>
    <scope>NUCLEOTIDE SEQUENCE [LARGE SCALE GENOMIC DNA]</scope>
    <source>
        <strain evidence="3">NZE10 / CBS 128990</strain>
    </source>
</reference>
<accession>N1PKI4</accession>
<dbReference type="AlphaFoldDB" id="N1PKI4"/>
<feature type="compositionally biased region" description="Basic and acidic residues" evidence="1">
    <location>
        <begin position="33"/>
        <end position="44"/>
    </location>
</feature>
<reference evidence="2 3" key="2">
    <citation type="journal article" date="2012" name="PLoS Pathog.">
        <title>Diverse lifestyles and strategies of plant pathogenesis encoded in the genomes of eighteen Dothideomycetes fungi.</title>
        <authorList>
            <person name="Ohm R.A."/>
            <person name="Feau N."/>
            <person name="Henrissat B."/>
            <person name="Schoch C.L."/>
            <person name="Horwitz B.A."/>
            <person name="Barry K.W."/>
            <person name="Condon B.J."/>
            <person name="Copeland A.C."/>
            <person name="Dhillon B."/>
            <person name="Glaser F."/>
            <person name="Hesse C.N."/>
            <person name="Kosti I."/>
            <person name="LaButti K."/>
            <person name="Lindquist E.A."/>
            <person name="Lucas S."/>
            <person name="Salamov A.A."/>
            <person name="Bradshaw R.E."/>
            <person name="Ciuffetti L."/>
            <person name="Hamelin R.C."/>
            <person name="Kema G.H.J."/>
            <person name="Lawrence C."/>
            <person name="Scott J.A."/>
            <person name="Spatafora J.W."/>
            <person name="Turgeon B.G."/>
            <person name="de Wit P.J.G.M."/>
            <person name="Zhong S."/>
            <person name="Goodwin S.B."/>
            <person name="Grigoriev I.V."/>
        </authorList>
    </citation>
    <scope>NUCLEOTIDE SEQUENCE [LARGE SCALE GENOMIC DNA]</scope>
    <source>
        <strain evidence="3">NZE10 / CBS 128990</strain>
    </source>
</reference>
<gene>
    <name evidence="2" type="ORF">DOTSEDRAFT_23977</name>
</gene>
<evidence type="ECO:0000313" key="3">
    <source>
        <dbReference type="Proteomes" id="UP000016933"/>
    </source>
</evidence>
<dbReference type="HOGENOM" id="CLU_2121021_0_0_1"/>
<evidence type="ECO:0000313" key="2">
    <source>
        <dbReference type="EMBL" id="EME43856.1"/>
    </source>
</evidence>
<proteinExistence type="predicted"/>
<keyword evidence="3" id="KW-1185">Reference proteome</keyword>
<organism evidence="2 3">
    <name type="scientific">Dothistroma septosporum (strain NZE10 / CBS 128990)</name>
    <name type="common">Red band needle blight fungus</name>
    <name type="synonym">Mycosphaerella pini</name>
    <dbReference type="NCBI Taxonomy" id="675120"/>
    <lineage>
        <taxon>Eukaryota</taxon>
        <taxon>Fungi</taxon>
        <taxon>Dikarya</taxon>
        <taxon>Ascomycota</taxon>
        <taxon>Pezizomycotina</taxon>
        <taxon>Dothideomycetes</taxon>
        <taxon>Dothideomycetidae</taxon>
        <taxon>Mycosphaerellales</taxon>
        <taxon>Mycosphaerellaceae</taxon>
        <taxon>Dothistroma</taxon>
    </lineage>
</organism>
<feature type="region of interest" description="Disordered" evidence="1">
    <location>
        <begin position="1"/>
        <end position="53"/>
    </location>
</feature>
<dbReference type="EMBL" id="KB446539">
    <property type="protein sequence ID" value="EME43856.1"/>
    <property type="molecule type" value="Genomic_DNA"/>
</dbReference>
<dbReference type="OrthoDB" id="5232919at2759"/>